<dbReference type="AlphaFoldDB" id="A0A839UW96"/>
<dbReference type="GO" id="GO:0003824">
    <property type="term" value="F:catalytic activity"/>
    <property type="evidence" value="ECO:0007669"/>
    <property type="project" value="InterPro"/>
</dbReference>
<proteinExistence type="predicted"/>
<dbReference type="InterPro" id="IPR052716">
    <property type="entry name" value="MOSC_domain"/>
</dbReference>
<dbReference type="InterPro" id="IPR005302">
    <property type="entry name" value="MoCF_Sase_C"/>
</dbReference>
<keyword evidence="3" id="KW-1185">Reference proteome</keyword>
<dbReference type="GO" id="GO:0030151">
    <property type="term" value="F:molybdenum ion binding"/>
    <property type="evidence" value="ECO:0007669"/>
    <property type="project" value="InterPro"/>
</dbReference>
<name>A0A839UW96_9GAMM</name>
<reference evidence="2 3" key="1">
    <citation type="submission" date="2020-08" db="EMBL/GenBank/DDBJ databases">
        <title>Genomic Encyclopedia of Type Strains, Phase III (KMG-III): the genomes of soil and plant-associated and newly described type strains.</title>
        <authorList>
            <person name="Whitman W."/>
        </authorList>
    </citation>
    <scope>NUCLEOTIDE SEQUENCE [LARGE SCALE GENOMIC DNA]</scope>
    <source>
        <strain evidence="2 3">CECT 8571</strain>
    </source>
</reference>
<comment type="caution">
    <text evidence="2">The sequence shown here is derived from an EMBL/GenBank/DDBJ whole genome shotgun (WGS) entry which is preliminary data.</text>
</comment>
<dbReference type="PANTHER" id="PTHR36930:SF1">
    <property type="entry name" value="MOSC DOMAIN-CONTAINING PROTEIN"/>
    <property type="match status" value="1"/>
</dbReference>
<dbReference type="GO" id="GO:0030170">
    <property type="term" value="F:pyridoxal phosphate binding"/>
    <property type="evidence" value="ECO:0007669"/>
    <property type="project" value="InterPro"/>
</dbReference>
<gene>
    <name evidence="2" type="ORF">FHS30_002951</name>
</gene>
<sequence>MQTLEQLMGNHHQTGSVQWLAVRPARREPMAVVDAVEALADRGLTGDRYGSKGGKRQVTLIQWEHLPVVASLLGLGALDPARLRRNIAISGINLTALKDRQFRLGSAVLAYTGLAHPCSRMEEVLGAGGYNALRGHGGITARVLHSGVIRMGDTLTPL</sequence>
<dbReference type="InterPro" id="IPR011037">
    <property type="entry name" value="Pyrv_Knase-like_insert_dom_sf"/>
</dbReference>
<dbReference type="Proteomes" id="UP000559987">
    <property type="component" value="Unassembled WGS sequence"/>
</dbReference>
<evidence type="ECO:0000313" key="2">
    <source>
        <dbReference type="EMBL" id="MBB3169738.1"/>
    </source>
</evidence>
<accession>A0A839UW96</accession>
<protein>
    <submittedName>
        <fullName evidence="2">MOSC domain-containing protein YiiM</fullName>
    </submittedName>
</protein>
<dbReference type="SUPFAM" id="SSF50800">
    <property type="entry name" value="PK beta-barrel domain-like"/>
    <property type="match status" value="1"/>
</dbReference>
<dbReference type="EMBL" id="JACHXZ010000004">
    <property type="protein sequence ID" value="MBB3169738.1"/>
    <property type="molecule type" value="Genomic_DNA"/>
</dbReference>
<evidence type="ECO:0000313" key="3">
    <source>
        <dbReference type="Proteomes" id="UP000559987"/>
    </source>
</evidence>
<organism evidence="2 3">
    <name type="scientific">Simiduia aestuariiviva</name>
    <dbReference type="NCBI Taxonomy" id="1510459"/>
    <lineage>
        <taxon>Bacteria</taxon>
        <taxon>Pseudomonadati</taxon>
        <taxon>Pseudomonadota</taxon>
        <taxon>Gammaproteobacteria</taxon>
        <taxon>Cellvibrionales</taxon>
        <taxon>Cellvibrionaceae</taxon>
        <taxon>Simiduia</taxon>
    </lineage>
</organism>
<dbReference type="PROSITE" id="PS51340">
    <property type="entry name" value="MOSC"/>
    <property type="match status" value="1"/>
</dbReference>
<evidence type="ECO:0000259" key="1">
    <source>
        <dbReference type="PROSITE" id="PS51340"/>
    </source>
</evidence>
<dbReference type="PANTHER" id="PTHR36930">
    <property type="entry name" value="METAL-SULFUR CLUSTER BIOSYNTHESIS PROTEINS YUAD-RELATED"/>
    <property type="match status" value="1"/>
</dbReference>
<dbReference type="RefSeq" id="WP_343049186.1">
    <property type="nucleotide sequence ID" value="NZ_JACHXZ010000004.1"/>
</dbReference>
<feature type="domain" description="MOSC" evidence="1">
    <location>
        <begin position="31"/>
        <end position="158"/>
    </location>
</feature>
<dbReference type="Gene3D" id="2.40.33.20">
    <property type="entry name" value="PK beta-barrel domain-like"/>
    <property type="match status" value="1"/>
</dbReference>
<dbReference type="Pfam" id="PF03473">
    <property type="entry name" value="MOSC"/>
    <property type="match status" value="1"/>
</dbReference>